<keyword evidence="1" id="KW-1133">Transmembrane helix</keyword>
<feature type="transmembrane region" description="Helical" evidence="1">
    <location>
        <begin position="49"/>
        <end position="69"/>
    </location>
</feature>
<name>A0A3S5BXS5_9PLAT</name>
<reference evidence="2" key="1">
    <citation type="submission" date="2018-11" db="EMBL/GenBank/DDBJ databases">
        <authorList>
            <consortium name="Pathogen Informatics"/>
        </authorList>
    </citation>
    <scope>NUCLEOTIDE SEQUENCE</scope>
</reference>
<protein>
    <submittedName>
        <fullName evidence="2">Uncharacterized protein</fullName>
    </submittedName>
</protein>
<keyword evidence="3" id="KW-1185">Reference proteome</keyword>
<proteinExistence type="predicted"/>
<dbReference type="AlphaFoldDB" id="A0A3S5BXS5"/>
<keyword evidence="1" id="KW-0812">Transmembrane</keyword>
<dbReference type="EMBL" id="CAAALY010062330">
    <property type="protein sequence ID" value="VEL23510.1"/>
    <property type="molecule type" value="Genomic_DNA"/>
</dbReference>
<dbReference type="Proteomes" id="UP000784294">
    <property type="component" value="Unassembled WGS sequence"/>
</dbReference>
<gene>
    <name evidence="2" type="ORF">PXEA_LOCUS16950</name>
</gene>
<accession>A0A3S5BXS5</accession>
<evidence type="ECO:0000256" key="1">
    <source>
        <dbReference type="SAM" id="Phobius"/>
    </source>
</evidence>
<evidence type="ECO:0000313" key="3">
    <source>
        <dbReference type="Proteomes" id="UP000784294"/>
    </source>
</evidence>
<evidence type="ECO:0000313" key="2">
    <source>
        <dbReference type="EMBL" id="VEL23510.1"/>
    </source>
</evidence>
<sequence length="153" mass="17139">YTTERVNSADGISSLGFVCCWQSIVTEPTEQKTAGKDSFIVEPLDSLRVVTILLLLLQLLLLMMMIVWLEEEPGYMSVRRCLHAYSCLCVCVCVGVIQKSVSLYALTVFTGGKEGSQNEPREQLVNCSFRESIAQSSGNWRLYWLARVGVCCR</sequence>
<keyword evidence="1" id="KW-0472">Membrane</keyword>
<organism evidence="2 3">
    <name type="scientific">Protopolystoma xenopodis</name>
    <dbReference type="NCBI Taxonomy" id="117903"/>
    <lineage>
        <taxon>Eukaryota</taxon>
        <taxon>Metazoa</taxon>
        <taxon>Spiralia</taxon>
        <taxon>Lophotrochozoa</taxon>
        <taxon>Platyhelminthes</taxon>
        <taxon>Monogenea</taxon>
        <taxon>Polyopisthocotylea</taxon>
        <taxon>Polystomatidea</taxon>
        <taxon>Polystomatidae</taxon>
        <taxon>Protopolystoma</taxon>
    </lineage>
</organism>
<comment type="caution">
    <text evidence="2">The sequence shown here is derived from an EMBL/GenBank/DDBJ whole genome shotgun (WGS) entry which is preliminary data.</text>
</comment>
<feature type="non-terminal residue" evidence="2">
    <location>
        <position position="1"/>
    </location>
</feature>